<gene>
    <name evidence="2" type="ORF">JD77_05458</name>
</gene>
<feature type="compositionally biased region" description="Pro residues" evidence="1">
    <location>
        <begin position="143"/>
        <end position="153"/>
    </location>
</feature>
<dbReference type="AlphaFoldDB" id="A0A562II53"/>
<protein>
    <submittedName>
        <fullName evidence="2">Uncharacterized protein</fullName>
    </submittedName>
</protein>
<comment type="caution">
    <text evidence="2">The sequence shown here is derived from an EMBL/GenBank/DDBJ whole genome shotgun (WGS) entry which is preliminary data.</text>
</comment>
<dbReference type="Proteomes" id="UP000319825">
    <property type="component" value="Unassembled WGS sequence"/>
</dbReference>
<evidence type="ECO:0000313" key="3">
    <source>
        <dbReference type="Proteomes" id="UP000319825"/>
    </source>
</evidence>
<organism evidence="2 3">
    <name type="scientific">Micromonospora olivasterospora</name>
    <dbReference type="NCBI Taxonomy" id="1880"/>
    <lineage>
        <taxon>Bacteria</taxon>
        <taxon>Bacillati</taxon>
        <taxon>Actinomycetota</taxon>
        <taxon>Actinomycetes</taxon>
        <taxon>Micromonosporales</taxon>
        <taxon>Micromonosporaceae</taxon>
        <taxon>Micromonospora</taxon>
    </lineage>
</organism>
<accession>A0A562II53</accession>
<proteinExistence type="predicted"/>
<sequence>MYLSDSGAGGPELVKEHIVSGENRGAPLSDLGKAMQAADLNTFEIWQPGPESRFVTQARVIVPTFRPKYLMPHHLGARGGFDLFGGLPYAFKAEEVPKLMAVLDDFNIPLVPPVNYFDAWVYDRDGLRSVDNSEVKVSLGLPPEGPGPNPQGPNPRAGDMEGPDD</sequence>
<dbReference type="EMBL" id="VLKE01000001">
    <property type="protein sequence ID" value="TWH70433.1"/>
    <property type="molecule type" value="Genomic_DNA"/>
</dbReference>
<evidence type="ECO:0000313" key="2">
    <source>
        <dbReference type="EMBL" id="TWH70433.1"/>
    </source>
</evidence>
<dbReference type="RefSeq" id="WP_145776710.1">
    <property type="nucleotide sequence ID" value="NZ_BAAATQ010000341.1"/>
</dbReference>
<evidence type="ECO:0000256" key="1">
    <source>
        <dbReference type="SAM" id="MobiDB-lite"/>
    </source>
</evidence>
<keyword evidence="3" id="KW-1185">Reference proteome</keyword>
<feature type="region of interest" description="Disordered" evidence="1">
    <location>
        <begin position="137"/>
        <end position="165"/>
    </location>
</feature>
<name>A0A562II53_MICOL</name>
<dbReference type="OrthoDB" id="3190691at2"/>
<reference evidence="2 3" key="1">
    <citation type="submission" date="2019-07" db="EMBL/GenBank/DDBJ databases">
        <title>R&amp;d 2014.</title>
        <authorList>
            <person name="Klenk H.-P."/>
        </authorList>
    </citation>
    <scope>NUCLEOTIDE SEQUENCE [LARGE SCALE GENOMIC DNA]</scope>
    <source>
        <strain evidence="2 3">DSM 43868</strain>
    </source>
</reference>